<accession>A0A6J6J8S6</accession>
<evidence type="ECO:0000313" key="1">
    <source>
        <dbReference type="EMBL" id="CAB4632893.1"/>
    </source>
</evidence>
<gene>
    <name evidence="1" type="ORF">UFOPK2132_00353</name>
</gene>
<dbReference type="EMBL" id="CAEZVU010000044">
    <property type="protein sequence ID" value="CAB4632893.1"/>
    <property type="molecule type" value="Genomic_DNA"/>
</dbReference>
<organism evidence="1">
    <name type="scientific">freshwater metagenome</name>
    <dbReference type="NCBI Taxonomy" id="449393"/>
    <lineage>
        <taxon>unclassified sequences</taxon>
        <taxon>metagenomes</taxon>
        <taxon>ecological metagenomes</taxon>
    </lineage>
</organism>
<reference evidence="1" key="1">
    <citation type="submission" date="2020-05" db="EMBL/GenBank/DDBJ databases">
        <authorList>
            <person name="Chiriac C."/>
            <person name="Salcher M."/>
            <person name="Ghai R."/>
            <person name="Kavagutti S V."/>
        </authorList>
    </citation>
    <scope>NUCLEOTIDE SEQUENCE</scope>
</reference>
<sequence>MYNAIPIASGVAMRSAMIEAKTVPNRNGAT</sequence>
<protein>
    <submittedName>
        <fullName evidence="1">Unannotated protein</fullName>
    </submittedName>
</protein>
<name>A0A6J6J8S6_9ZZZZ</name>
<proteinExistence type="predicted"/>
<dbReference type="AlphaFoldDB" id="A0A6J6J8S6"/>